<evidence type="ECO:0000256" key="2">
    <source>
        <dbReference type="SAM" id="SignalP"/>
    </source>
</evidence>
<reference evidence="5" key="1">
    <citation type="journal article" date="2019" name="Int. J. Syst. Evol. Microbiol.">
        <title>The Global Catalogue of Microorganisms (GCM) 10K type strain sequencing project: providing services to taxonomists for standard genome sequencing and annotation.</title>
        <authorList>
            <consortium name="The Broad Institute Genomics Platform"/>
            <consortium name="The Broad Institute Genome Sequencing Center for Infectious Disease"/>
            <person name="Wu L."/>
            <person name="Ma J."/>
        </authorList>
    </citation>
    <scope>NUCLEOTIDE SEQUENCE [LARGE SCALE GENOMIC DNA]</scope>
    <source>
        <strain evidence="5">KCTC 52042</strain>
    </source>
</reference>
<dbReference type="InterPro" id="IPR029031">
    <property type="entry name" value="Gingipain_N_sf"/>
</dbReference>
<organism evidence="4 5">
    <name type="scientific">Gracilimonas halophila</name>
    <dbReference type="NCBI Taxonomy" id="1834464"/>
    <lineage>
        <taxon>Bacteria</taxon>
        <taxon>Pseudomonadati</taxon>
        <taxon>Balneolota</taxon>
        <taxon>Balneolia</taxon>
        <taxon>Balneolales</taxon>
        <taxon>Balneolaceae</taxon>
        <taxon>Gracilimonas</taxon>
    </lineage>
</organism>
<dbReference type="InterPro" id="IPR001769">
    <property type="entry name" value="Gingipain"/>
</dbReference>
<gene>
    <name evidence="4" type="primary">porU</name>
    <name evidence="4" type="ORF">ACFSVN_06085</name>
</gene>
<protein>
    <submittedName>
        <fullName evidence="4">Type IX secretion system sortase PorU</fullName>
    </submittedName>
</protein>
<keyword evidence="5" id="KW-1185">Reference proteome</keyword>
<evidence type="ECO:0000259" key="3">
    <source>
        <dbReference type="Pfam" id="PF01364"/>
    </source>
</evidence>
<sequence>MLNKLLFISGLLCLLIVQAAQAQQLKVVAETDTFTDYEFNNPELKIMSPIGLTAPVSGNTIRYQILDQVVATSPDVVPSDKANVLSLSGGHAPLIETSDPGISQGLRVSALSINVTRYNEHSTKILERMRIRVYKEGDRIAPKRQRLTSNQPAIFETGTWHKIPITKNSIYALDADYLEELGIDLGSIDPRDIQIWGTGGYQLPEENSEPRPVFTQIPILVEGESDGSFNTNDRVIFYANDPDRVTRDNGTYFHDVHPYSDRNYVFLTVATEEGERLSAINNNLDPSRSISSFKDFIWKEEELYKVEERFKSGRNWLGKRFDTSTNGVLIDILSDTLVGLIQNRPVEISGQFVNRSTNSASFQIEMNEAQVTNLFLPQSGSYTSSEGRAGIARTFSETINISPENGVINVRASYNHNASGSNGYFDWIRISAERELVAENDFLYFYSPEDGSSNELAEYQLTGFSSEPMVMDVTDVTSPKLLSGSYSGSDFTFNYRSGDNLQFIAQSDFQTPALGAAIEQQNIRAVSEYPDYIIVTTADFLEYAQELASYRANNDGLTPVVVTQEQIMNEFSGGVTDPVAIRDYVKFLYDRALSDNREPPKYLLLFGDTIYDYKSIINTGFTNHIVTYQSEESLHRTASYATDDFFGLLDDNEGNLDLNGSGETPDSHLLDIGIGRISAQTRTEAAIAIQKIKTYENPSNTGSWQNLFTFAADDDFPDVQRNRDLHVLNADETAKRMNIIEPGIRLRKIYEFAYPEEITGAGREVPEATREFISTLNNGTLVLNYSGHGNEQTLSDENLFRSEYIPSLTNRDRLAVLITATCQFGRYDDIDAQSGAEQLFFADNGGVIAAFTTTRVVYTGQGITARNNFGLNVALSQQLVDRSSGSLPKRFGDIYRETKNTMINSSTVISTRNSKKFILIGDPATKFRLPEYKSEITSINDYIESGQDTILTIRALDRVTLSGEIKDLNGNAFSSFNGETTISVMDANRTVNLPSDREWVQQDNCYLTDCKYTVENDVLFKGKAAVENGQFSATFIVPKDISFSDSTGRIIAFAGSEGQTAGGSFTKIRFNGTNEDAEDDGKGPELDIFLNDQRFVNGNLVNSAPNLIIELQDQSGINTTGTGVGHEIIATIDTKPQQSFVLNDFYEGSLNDYTRGRIEYPLDELPEGSYSLKVRAWDVHNNFSEKEIFFEVASSEELSVRNVYNYPNPMNNVTRFTFEHNQPGNPLDVSVRIFTLSGKPVQQIENQLITTSSYASISWDGRDRDHNRLGNGTYIYVLRVATDTPKGRQTTEQIEKLVIIR</sequence>
<dbReference type="Gene3D" id="2.60.40.4070">
    <property type="match status" value="1"/>
</dbReference>
<keyword evidence="1 2" id="KW-0732">Signal</keyword>
<dbReference type="CDD" id="cd02258">
    <property type="entry name" value="Peptidase_C25_N"/>
    <property type="match status" value="1"/>
</dbReference>
<evidence type="ECO:0000313" key="5">
    <source>
        <dbReference type="Proteomes" id="UP001597460"/>
    </source>
</evidence>
<dbReference type="NCBIfam" id="NF033707">
    <property type="entry name" value="T9SS_sortase"/>
    <property type="match status" value="1"/>
</dbReference>
<dbReference type="Gene3D" id="3.40.50.1460">
    <property type="match status" value="1"/>
</dbReference>
<dbReference type="InterPro" id="IPR029030">
    <property type="entry name" value="Caspase-like_dom_sf"/>
</dbReference>
<evidence type="ECO:0000256" key="1">
    <source>
        <dbReference type="ARBA" id="ARBA00022729"/>
    </source>
</evidence>
<dbReference type="Gene3D" id="3.40.50.10390">
    <property type="entry name" value="Gingipain r, domain 1"/>
    <property type="match status" value="1"/>
</dbReference>
<feature type="domain" description="Gingipain" evidence="3">
    <location>
        <begin position="532"/>
        <end position="926"/>
    </location>
</feature>
<dbReference type="SUPFAM" id="SSF52129">
    <property type="entry name" value="Caspase-like"/>
    <property type="match status" value="1"/>
</dbReference>
<evidence type="ECO:0000313" key="4">
    <source>
        <dbReference type="EMBL" id="MFD2532006.1"/>
    </source>
</evidence>
<feature type="signal peptide" evidence="2">
    <location>
        <begin position="1"/>
        <end position="22"/>
    </location>
</feature>
<name>A0ABW5JI83_9BACT</name>
<dbReference type="EMBL" id="JBHULI010000022">
    <property type="protein sequence ID" value="MFD2532006.1"/>
    <property type="molecule type" value="Genomic_DNA"/>
</dbReference>
<accession>A0ABW5JI83</accession>
<dbReference type="Pfam" id="PF01364">
    <property type="entry name" value="Peptidase_C25"/>
    <property type="match status" value="1"/>
</dbReference>
<dbReference type="RefSeq" id="WP_390300048.1">
    <property type="nucleotide sequence ID" value="NZ_JBHULI010000022.1"/>
</dbReference>
<feature type="chain" id="PRO_5047109261" evidence="2">
    <location>
        <begin position="23"/>
        <end position="1301"/>
    </location>
</feature>
<comment type="caution">
    <text evidence="4">The sequence shown here is derived from an EMBL/GenBank/DDBJ whole genome shotgun (WGS) entry which is preliminary data.</text>
</comment>
<proteinExistence type="predicted"/>
<dbReference type="Proteomes" id="UP001597460">
    <property type="component" value="Unassembled WGS sequence"/>
</dbReference>